<keyword evidence="1" id="KW-0472">Membrane</keyword>
<evidence type="ECO:0000313" key="3">
    <source>
        <dbReference type="Proteomes" id="UP001597221"/>
    </source>
</evidence>
<gene>
    <name evidence="2" type="ORF">ACFSBH_00925</name>
</gene>
<dbReference type="Proteomes" id="UP001597221">
    <property type="component" value="Unassembled WGS sequence"/>
</dbReference>
<evidence type="ECO:0000313" key="2">
    <source>
        <dbReference type="EMBL" id="MFD1606232.1"/>
    </source>
</evidence>
<feature type="transmembrane region" description="Helical" evidence="1">
    <location>
        <begin position="33"/>
        <end position="54"/>
    </location>
</feature>
<sequence length="57" mass="6641">MIVSNLKFSKNITWPGSDCDAKEVINMLESMNWIGFLPPILFLIIIVFLVYHAWKRS</sequence>
<name>A0ABW4HMD4_9BACI</name>
<evidence type="ECO:0000256" key="1">
    <source>
        <dbReference type="SAM" id="Phobius"/>
    </source>
</evidence>
<protein>
    <submittedName>
        <fullName evidence="2">Uncharacterized protein</fullName>
    </submittedName>
</protein>
<dbReference type="EMBL" id="JBHUDE010000005">
    <property type="protein sequence ID" value="MFD1606232.1"/>
    <property type="molecule type" value="Genomic_DNA"/>
</dbReference>
<dbReference type="RefSeq" id="WP_379595604.1">
    <property type="nucleotide sequence ID" value="NZ_JBHUDE010000005.1"/>
</dbReference>
<keyword evidence="3" id="KW-1185">Reference proteome</keyword>
<comment type="caution">
    <text evidence="2">The sequence shown here is derived from an EMBL/GenBank/DDBJ whole genome shotgun (WGS) entry which is preliminary data.</text>
</comment>
<proteinExistence type="predicted"/>
<keyword evidence="1" id="KW-1133">Transmembrane helix</keyword>
<organism evidence="2 3">
    <name type="scientific">Oceanobacillus luteolus</name>
    <dbReference type="NCBI Taxonomy" id="1274358"/>
    <lineage>
        <taxon>Bacteria</taxon>
        <taxon>Bacillati</taxon>
        <taxon>Bacillota</taxon>
        <taxon>Bacilli</taxon>
        <taxon>Bacillales</taxon>
        <taxon>Bacillaceae</taxon>
        <taxon>Oceanobacillus</taxon>
    </lineage>
</organism>
<accession>A0ABW4HMD4</accession>
<reference evidence="3" key="1">
    <citation type="journal article" date="2019" name="Int. J. Syst. Evol. Microbiol.">
        <title>The Global Catalogue of Microorganisms (GCM) 10K type strain sequencing project: providing services to taxonomists for standard genome sequencing and annotation.</title>
        <authorList>
            <consortium name="The Broad Institute Genomics Platform"/>
            <consortium name="The Broad Institute Genome Sequencing Center for Infectious Disease"/>
            <person name="Wu L."/>
            <person name="Ma J."/>
        </authorList>
    </citation>
    <scope>NUCLEOTIDE SEQUENCE [LARGE SCALE GENOMIC DNA]</scope>
    <source>
        <strain evidence="3">CGMCC 1.12376</strain>
    </source>
</reference>
<keyword evidence="1" id="KW-0812">Transmembrane</keyword>